<feature type="domain" description="Hda lid" evidence="1">
    <location>
        <begin position="156"/>
        <end position="220"/>
    </location>
</feature>
<dbReference type="SUPFAM" id="SSF52540">
    <property type="entry name" value="P-loop containing nucleoside triphosphate hydrolases"/>
    <property type="match status" value="1"/>
</dbReference>
<gene>
    <name evidence="2" type="primary">hda</name>
    <name evidence="2" type="ORF">DTO96_101566</name>
</gene>
<dbReference type="Gene3D" id="1.10.8.60">
    <property type="match status" value="1"/>
</dbReference>
<organism evidence="2 3">
    <name type="scientific">Ephemeroptericola cinctiostellae</name>
    <dbReference type="NCBI Taxonomy" id="2268024"/>
    <lineage>
        <taxon>Bacteria</taxon>
        <taxon>Pseudomonadati</taxon>
        <taxon>Pseudomonadota</taxon>
        <taxon>Betaproteobacteria</taxon>
        <taxon>Burkholderiales</taxon>
        <taxon>Burkholderiaceae</taxon>
        <taxon>Ephemeroptericola</taxon>
    </lineage>
</organism>
<dbReference type="PANTHER" id="PTHR30050:SF5">
    <property type="entry name" value="DNAA REGULATORY INACTIVATOR HDA"/>
    <property type="match status" value="1"/>
</dbReference>
<sequence>MMHPQLALALTLPNEASLANYIVGQNEEAMAQIAAVAQGEFEHSALYVWGAAGVGKTHLLSSLALLPQSVWVTPQALDAQPYYEIPTVYLIDNVHLLNAVQQKALFHLYNHVRSYKGNVLVLSANVAPAHLPNDFLPDLKTRLAWDLVYQLRALTDEDKAQVLHQRAAERGLILSTDVVPYMLRHLTRDLSQLNEFLQHLDTYSLERQRALTLPLLKEWLENGQP</sequence>
<accession>A0A345DBT8</accession>
<proteinExistence type="predicted"/>
<evidence type="ECO:0000313" key="2">
    <source>
        <dbReference type="EMBL" id="AXF85826.1"/>
    </source>
</evidence>
<dbReference type="NCBIfam" id="TIGR03420">
    <property type="entry name" value="DnaA_homol_Hda"/>
    <property type="match status" value="1"/>
</dbReference>
<dbReference type="Proteomes" id="UP000252182">
    <property type="component" value="Chromosome"/>
</dbReference>
<dbReference type="KEGG" id="hyf:DTO96_101566"/>
<dbReference type="Gene3D" id="3.40.50.300">
    <property type="entry name" value="P-loop containing nucleotide triphosphate hydrolases"/>
    <property type="match status" value="1"/>
</dbReference>
<evidence type="ECO:0000259" key="1">
    <source>
        <dbReference type="Pfam" id="PF22688"/>
    </source>
</evidence>
<dbReference type="EMBL" id="CP031124">
    <property type="protein sequence ID" value="AXF85826.1"/>
    <property type="molecule type" value="Genomic_DNA"/>
</dbReference>
<dbReference type="Pfam" id="PF22688">
    <property type="entry name" value="Hda_lid"/>
    <property type="match status" value="1"/>
</dbReference>
<evidence type="ECO:0000313" key="3">
    <source>
        <dbReference type="Proteomes" id="UP000252182"/>
    </source>
</evidence>
<dbReference type="OrthoDB" id="9784878at2"/>
<dbReference type="PANTHER" id="PTHR30050">
    <property type="entry name" value="CHROMOSOMAL REPLICATION INITIATOR PROTEIN DNAA"/>
    <property type="match status" value="1"/>
</dbReference>
<reference evidence="3" key="1">
    <citation type="submission" date="2018-07" db="EMBL/GenBank/DDBJ databases">
        <authorList>
            <person name="Kim H."/>
        </authorList>
    </citation>
    <scope>NUCLEOTIDE SEQUENCE [LARGE SCALE GENOMIC DNA]</scope>
    <source>
        <strain evidence="3">F02</strain>
    </source>
</reference>
<dbReference type="GO" id="GO:0032297">
    <property type="term" value="P:negative regulation of DNA-templated DNA replication initiation"/>
    <property type="evidence" value="ECO:0007669"/>
    <property type="project" value="InterPro"/>
</dbReference>
<keyword evidence="3" id="KW-1185">Reference proteome</keyword>
<dbReference type="GO" id="GO:0003688">
    <property type="term" value="F:DNA replication origin binding"/>
    <property type="evidence" value="ECO:0007669"/>
    <property type="project" value="TreeGrafter"/>
</dbReference>
<protein>
    <submittedName>
        <fullName evidence="2">DnaA regulatory inactivator Hda</fullName>
    </submittedName>
</protein>
<name>A0A345DBT8_9BURK</name>
<dbReference type="InterPro" id="IPR017788">
    <property type="entry name" value="Hda"/>
</dbReference>
<dbReference type="InterPro" id="IPR055199">
    <property type="entry name" value="Hda_lid"/>
</dbReference>
<dbReference type="InterPro" id="IPR027417">
    <property type="entry name" value="P-loop_NTPase"/>
</dbReference>
<dbReference type="GO" id="GO:0005886">
    <property type="term" value="C:plasma membrane"/>
    <property type="evidence" value="ECO:0007669"/>
    <property type="project" value="TreeGrafter"/>
</dbReference>
<dbReference type="RefSeq" id="WP_114562980.1">
    <property type="nucleotide sequence ID" value="NZ_CP031124.1"/>
</dbReference>
<dbReference type="GO" id="GO:0006270">
    <property type="term" value="P:DNA replication initiation"/>
    <property type="evidence" value="ECO:0007669"/>
    <property type="project" value="TreeGrafter"/>
</dbReference>
<dbReference type="AlphaFoldDB" id="A0A345DBT8"/>